<dbReference type="HAMAP" id="MF_02033">
    <property type="entry name" value="FtsA"/>
    <property type="match status" value="1"/>
</dbReference>
<evidence type="ECO:0000256" key="6">
    <source>
        <dbReference type="PIRNR" id="PIRNR003101"/>
    </source>
</evidence>
<keyword evidence="3 5" id="KW-0472">Membrane</keyword>
<protein>
    <recommendedName>
        <fullName evidence="5 6">Cell division protein FtsA</fullName>
    </recommendedName>
</protein>
<keyword evidence="1 5" id="KW-1003">Cell membrane</keyword>
<dbReference type="PANTHER" id="PTHR32432:SF4">
    <property type="entry name" value="CELL DIVISION PROTEIN FTSA"/>
    <property type="match status" value="1"/>
</dbReference>
<dbReference type="RefSeq" id="WP_115491813.1">
    <property type="nucleotide sequence ID" value="NZ_JACHWW010000001.1"/>
</dbReference>
<evidence type="ECO:0000313" key="9">
    <source>
        <dbReference type="EMBL" id="RDS77591.1"/>
    </source>
</evidence>
<comment type="similarity">
    <text evidence="5 6">Belongs to the FtsA/MreB family.</text>
</comment>
<dbReference type="InterPro" id="IPR020823">
    <property type="entry name" value="Cell_div_FtsA"/>
</dbReference>
<keyword evidence="4 5" id="KW-0131">Cell cycle</keyword>
<dbReference type="GO" id="GO:0009898">
    <property type="term" value="C:cytoplasmic side of plasma membrane"/>
    <property type="evidence" value="ECO:0007669"/>
    <property type="project" value="UniProtKB-UniRule"/>
</dbReference>
<organism evidence="9 10">
    <name type="scientific">Alteriqipengyuania lutimaris</name>
    <dbReference type="NCBI Taxonomy" id="1538146"/>
    <lineage>
        <taxon>Bacteria</taxon>
        <taxon>Pseudomonadati</taxon>
        <taxon>Pseudomonadota</taxon>
        <taxon>Alphaproteobacteria</taxon>
        <taxon>Sphingomonadales</taxon>
        <taxon>Erythrobacteraceae</taxon>
        <taxon>Alteriqipengyuania</taxon>
    </lineage>
</organism>
<dbReference type="GO" id="GO:0032153">
    <property type="term" value="C:cell division site"/>
    <property type="evidence" value="ECO:0007669"/>
    <property type="project" value="UniProtKB-UniRule"/>
</dbReference>
<dbReference type="GO" id="GO:0043093">
    <property type="term" value="P:FtsZ-dependent cytokinesis"/>
    <property type="evidence" value="ECO:0007669"/>
    <property type="project" value="UniProtKB-UniRule"/>
</dbReference>
<name>A0A395LL73_9SPHN</name>
<dbReference type="InterPro" id="IPR050696">
    <property type="entry name" value="FtsA/MreB"/>
</dbReference>
<dbReference type="Gene3D" id="3.30.1490.110">
    <property type="match status" value="1"/>
</dbReference>
<gene>
    <name evidence="5 9" type="primary">ftsA</name>
    <name evidence="9" type="ORF">DL238_08215</name>
</gene>
<proteinExistence type="inferred from homology"/>
<feature type="region of interest" description="Disordered" evidence="7">
    <location>
        <begin position="262"/>
        <end position="284"/>
    </location>
</feature>
<comment type="subcellular location">
    <subcellularLocation>
        <location evidence="5">Cell membrane</location>
        <topology evidence="5">Peripheral membrane protein</topology>
        <orientation evidence="5">Cytoplasmic side</orientation>
    </subcellularLocation>
    <text evidence="5">Localizes to the Z ring in an FtsZ-dependent manner. Targeted to the membrane through a conserved C-terminal amphipathic helix.</text>
</comment>
<dbReference type="InterPro" id="IPR003494">
    <property type="entry name" value="SHS2_FtsA"/>
</dbReference>
<dbReference type="AlphaFoldDB" id="A0A395LL73"/>
<evidence type="ECO:0000256" key="2">
    <source>
        <dbReference type="ARBA" id="ARBA00022618"/>
    </source>
</evidence>
<dbReference type="Proteomes" id="UP000254101">
    <property type="component" value="Unassembled WGS sequence"/>
</dbReference>
<dbReference type="PANTHER" id="PTHR32432">
    <property type="entry name" value="CELL DIVISION PROTEIN FTSA-RELATED"/>
    <property type="match status" value="1"/>
</dbReference>
<accession>A0A395LL73</accession>
<comment type="subunit">
    <text evidence="5">Self-interacts. Interacts with FtsZ.</text>
</comment>
<evidence type="ECO:0000259" key="8">
    <source>
        <dbReference type="SMART" id="SM00842"/>
    </source>
</evidence>
<dbReference type="SMART" id="SM00842">
    <property type="entry name" value="FtsA"/>
    <property type="match status" value="1"/>
</dbReference>
<evidence type="ECO:0000313" key="10">
    <source>
        <dbReference type="Proteomes" id="UP000254101"/>
    </source>
</evidence>
<sequence>MGTARIARVFGAVNLGSFRVSAMIMGLTEGGEMIVLGSSHRASAGVRRGYVTDSKAATHAIREAVERAEKDAGTGIESVWVGCAGAGLASRISRVEIPIHGRRIEEEDVDHLLVTARDTLEPDGRMVLHAQPAHYSVDGPHGVANPVGLYAEQLGVDVHILLADGAPIRNIITAVQSAHLTVEGVVAAPIASAHASLTPEERELGTALIEIGGDVTNVAVLRNGMVQAMRAVPLGSGDITDAIASTFGIRRQHAQRLKCVSGSALASPSDHREQVPVDPDGDPRAGSINRADLVAVVTEQLGRLTDEIGKSLKAMDFAGAKGGPAVLTGGGAELAGSAEFVQNALGRPVRIGKPQVLRGLPPAHATPGFSTLVGLCLYAAKDPVDIRTVKAKYQSHTRLTGMGLVNRVWRAGRDYF</sequence>
<dbReference type="PIRSF" id="PIRSF003101">
    <property type="entry name" value="FtsA"/>
    <property type="match status" value="1"/>
</dbReference>
<comment type="caution">
    <text evidence="9">The sequence shown here is derived from an EMBL/GenBank/DDBJ whole genome shotgun (WGS) entry which is preliminary data.</text>
</comment>
<dbReference type="EMBL" id="QRBB01000001">
    <property type="protein sequence ID" value="RDS77591.1"/>
    <property type="molecule type" value="Genomic_DNA"/>
</dbReference>
<dbReference type="InterPro" id="IPR043129">
    <property type="entry name" value="ATPase_NBD"/>
</dbReference>
<reference evidence="9 10" key="1">
    <citation type="submission" date="2018-07" db="EMBL/GenBank/DDBJ databases">
        <title>Erythrobacter nanhaiensis sp. nov., a novel member of the genus Erythrobacter isolated from the South China Sea.</title>
        <authorList>
            <person name="Chen X."/>
            <person name="Liu J."/>
        </authorList>
    </citation>
    <scope>NUCLEOTIDE SEQUENCE [LARGE SCALE GENOMIC DNA]</scope>
    <source>
        <strain evidence="9 10">S-5</strain>
    </source>
</reference>
<evidence type="ECO:0000256" key="7">
    <source>
        <dbReference type="SAM" id="MobiDB-lite"/>
    </source>
</evidence>
<evidence type="ECO:0000256" key="3">
    <source>
        <dbReference type="ARBA" id="ARBA00023136"/>
    </source>
</evidence>
<dbReference type="OrthoDB" id="9810567at2"/>
<dbReference type="Gene3D" id="3.30.420.40">
    <property type="match status" value="1"/>
</dbReference>
<evidence type="ECO:0000256" key="1">
    <source>
        <dbReference type="ARBA" id="ARBA00022475"/>
    </source>
</evidence>
<feature type="domain" description="SHS2" evidence="8">
    <location>
        <begin position="10"/>
        <end position="196"/>
    </location>
</feature>
<comment type="function">
    <text evidence="5 6">Cell division protein that is involved in the assembly of the Z ring. May serve as a membrane anchor for the Z ring.</text>
</comment>
<dbReference type="CDD" id="cd24048">
    <property type="entry name" value="ASKHA_NBD_FtsA"/>
    <property type="match status" value="1"/>
</dbReference>
<keyword evidence="10" id="KW-1185">Reference proteome</keyword>
<dbReference type="SUPFAM" id="SSF53067">
    <property type="entry name" value="Actin-like ATPase domain"/>
    <property type="match status" value="2"/>
</dbReference>
<evidence type="ECO:0000256" key="5">
    <source>
        <dbReference type="HAMAP-Rule" id="MF_02033"/>
    </source>
</evidence>
<evidence type="ECO:0000256" key="4">
    <source>
        <dbReference type="ARBA" id="ARBA00023306"/>
    </source>
</evidence>
<keyword evidence="2 5" id="KW-0132">Cell division</keyword>
<dbReference type="NCBIfam" id="TIGR01174">
    <property type="entry name" value="ftsA"/>
    <property type="match status" value="1"/>
</dbReference>
<dbReference type="Pfam" id="PF14450">
    <property type="entry name" value="FtsA"/>
    <property type="match status" value="1"/>
</dbReference>
<dbReference type="Pfam" id="PF02491">
    <property type="entry name" value="SHS2_FTSA"/>
    <property type="match status" value="1"/>
</dbReference>